<evidence type="ECO:0000256" key="1">
    <source>
        <dbReference type="SAM" id="MobiDB-lite"/>
    </source>
</evidence>
<evidence type="ECO:0000313" key="2">
    <source>
        <dbReference type="EMBL" id="KAJ4335753.1"/>
    </source>
</evidence>
<keyword evidence="3" id="KW-1185">Reference proteome</keyword>
<sequence length="247" mass="28745">MKYVEEEIEKDGKKGRQQKLSSFEVCYQYRCGLDTGVSFIHAIRTTSTTTYFCFNYPFGARERFKAIVNQRDRREVLHRHFFLDTLAADDSLKQWQFDIGRKRIELFRVEKTLEQPLQGKDNAKSDTNKSDVNNSGIGKSATQGKHKDHTRMKELLELLSYGLYSRKKEVDVEKPAAHTEKRQESQSSEGRSEKPLEPTDSEQKDDFDSATHELHDMTRHWLGLKQDCGDLLAQLGFLHDTYNMVRD</sequence>
<reference evidence="2" key="1">
    <citation type="submission" date="2022-10" db="EMBL/GenBank/DDBJ databases">
        <title>Tapping the CABI collections for fungal endophytes: first genome assemblies for Collariella, Neodidymelliopsis, Ascochyta clinopodiicola, Didymella pomorum, Didymosphaeria variabile, Neocosmospora piperis and Neocucurbitaria cava.</title>
        <authorList>
            <person name="Hill R."/>
        </authorList>
    </citation>
    <scope>NUCLEOTIDE SEQUENCE</scope>
    <source>
        <strain evidence="2">IMI 360193</strain>
    </source>
</reference>
<dbReference type="OrthoDB" id="5392974at2759"/>
<gene>
    <name evidence="2" type="ORF">N0V87_005868</name>
</gene>
<feature type="region of interest" description="Disordered" evidence="1">
    <location>
        <begin position="117"/>
        <end position="149"/>
    </location>
</feature>
<accession>A0A9W8WXN8</accession>
<dbReference type="Proteomes" id="UP001140562">
    <property type="component" value="Unassembled WGS sequence"/>
</dbReference>
<evidence type="ECO:0000313" key="3">
    <source>
        <dbReference type="Proteomes" id="UP001140562"/>
    </source>
</evidence>
<dbReference type="AlphaFoldDB" id="A0A9W8WXN8"/>
<protein>
    <submittedName>
        <fullName evidence="2">Uncharacterized protein</fullName>
    </submittedName>
</protein>
<feature type="region of interest" description="Disordered" evidence="1">
    <location>
        <begin position="170"/>
        <end position="210"/>
    </location>
</feature>
<comment type="caution">
    <text evidence="2">The sequence shown here is derived from an EMBL/GenBank/DDBJ whole genome shotgun (WGS) entry which is preliminary data.</text>
</comment>
<name>A0A9W8WXN8_9PLEO</name>
<proteinExistence type="predicted"/>
<dbReference type="EMBL" id="JAPEUV010000057">
    <property type="protein sequence ID" value="KAJ4335753.1"/>
    <property type="molecule type" value="Genomic_DNA"/>
</dbReference>
<feature type="compositionally biased region" description="Polar residues" evidence="1">
    <location>
        <begin position="130"/>
        <end position="143"/>
    </location>
</feature>
<organism evidence="2 3">
    <name type="scientific">Didymella glomerata</name>
    <dbReference type="NCBI Taxonomy" id="749621"/>
    <lineage>
        <taxon>Eukaryota</taxon>
        <taxon>Fungi</taxon>
        <taxon>Dikarya</taxon>
        <taxon>Ascomycota</taxon>
        <taxon>Pezizomycotina</taxon>
        <taxon>Dothideomycetes</taxon>
        <taxon>Pleosporomycetidae</taxon>
        <taxon>Pleosporales</taxon>
        <taxon>Pleosporineae</taxon>
        <taxon>Didymellaceae</taxon>
        <taxon>Didymella</taxon>
    </lineage>
</organism>